<sequence length="65" mass="7062">MVVQLYNTARFHLANASTLDAFIDVAIYFVLYESCFGVGGVCSPIEMLGNEGLGGDEDDELGREK</sequence>
<dbReference type="EMBL" id="CP039347">
    <property type="protein sequence ID" value="QCD86142.1"/>
    <property type="molecule type" value="Genomic_DNA"/>
</dbReference>
<evidence type="ECO:0000313" key="2">
    <source>
        <dbReference type="Proteomes" id="UP000501690"/>
    </source>
</evidence>
<reference evidence="1 2" key="1">
    <citation type="submission" date="2019-04" db="EMBL/GenBank/DDBJ databases">
        <title>An improved genome assembly and genetic linkage map for asparagus bean, Vigna unguiculata ssp. sesquipedialis.</title>
        <authorList>
            <person name="Xia Q."/>
            <person name="Zhang R."/>
            <person name="Dong Y."/>
        </authorList>
    </citation>
    <scope>NUCLEOTIDE SEQUENCE [LARGE SCALE GENOMIC DNA]</scope>
    <source>
        <tissue evidence="1">Leaf</tissue>
    </source>
</reference>
<organism evidence="1 2">
    <name type="scientific">Vigna unguiculata</name>
    <name type="common">Cowpea</name>
    <dbReference type="NCBI Taxonomy" id="3917"/>
    <lineage>
        <taxon>Eukaryota</taxon>
        <taxon>Viridiplantae</taxon>
        <taxon>Streptophyta</taxon>
        <taxon>Embryophyta</taxon>
        <taxon>Tracheophyta</taxon>
        <taxon>Spermatophyta</taxon>
        <taxon>Magnoliopsida</taxon>
        <taxon>eudicotyledons</taxon>
        <taxon>Gunneridae</taxon>
        <taxon>Pentapetalae</taxon>
        <taxon>rosids</taxon>
        <taxon>fabids</taxon>
        <taxon>Fabales</taxon>
        <taxon>Fabaceae</taxon>
        <taxon>Papilionoideae</taxon>
        <taxon>50 kb inversion clade</taxon>
        <taxon>NPAAA clade</taxon>
        <taxon>indigoferoid/millettioid clade</taxon>
        <taxon>Phaseoleae</taxon>
        <taxon>Vigna</taxon>
    </lineage>
</organism>
<evidence type="ECO:0000313" key="1">
    <source>
        <dbReference type="EMBL" id="QCD86142.1"/>
    </source>
</evidence>
<dbReference type="AlphaFoldDB" id="A0A4D6LC44"/>
<proteinExistence type="predicted"/>
<keyword evidence="2" id="KW-1185">Reference proteome</keyword>
<accession>A0A4D6LC44</accession>
<gene>
    <name evidence="1" type="ORF">DEO72_LG3g663</name>
</gene>
<dbReference type="Proteomes" id="UP000501690">
    <property type="component" value="Linkage Group LG3"/>
</dbReference>
<name>A0A4D6LC44_VIGUN</name>
<protein>
    <submittedName>
        <fullName evidence="1">Uncharacterized protein</fullName>
    </submittedName>
</protein>